<evidence type="ECO:0000313" key="2">
    <source>
        <dbReference type="EMBL" id="KAE8952273.1"/>
    </source>
</evidence>
<gene>
    <name evidence="2" type="ORF">PR001_g33368</name>
</gene>
<feature type="transmembrane region" description="Helical" evidence="1">
    <location>
        <begin position="40"/>
        <end position="61"/>
    </location>
</feature>
<evidence type="ECO:0000256" key="1">
    <source>
        <dbReference type="SAM" id="Phobius"/>
    </source>
</evidence>
<feature type="non-terminal residue" evidence="2">
    <location>
        <position position="154"/>
    </location>
</feature>
<keyword evidence="1" id="KW-0812">Transmembrane</keyword>
<feature type="transmembrane region" description="Helical" evidence="1">
    <location>
        <begin position="82"/>
        <end position="104"/>
    </location>
</feature>
<sequence length="154" mass="16566">FVLGNLVLPVVLLTQLVLVGRFVFGNLVLPVPLVAVKKFVFVNLVLSALLEPLVAVETFRVRGAVRAREPRAARGAADAARVGGKFVLGNLVLPVVLLTQLVLVGRFVFGNLVLPVPLVAVKKFVFVNLVLSALLEPLVAVETFRVRGAVRARE</sequence>
<proteinExistence type="predicted"/>
<reference evidence="2 3" key="1">
    <citation type="submission" date="2018-09" db="EMBL/GenBank/DDBJ databases">
        <title>Genomic investigation of the strawberry pathogen Phytophthora fragariae indicates pathogenicity is determined by transcriptional variation in three key races.</title>
        <authorList>
            <person name="Adams T.M."/>
            <person name="Armitage A.D."/>
            <person name="Sobczyk M.K."/>
            <person name="Bates H.J."/>
            <person name="Dunwell J.M."/>
            <person name="Nellist C.F."/>
            <person name="Harrison R.J."/>
        </authorList>
    </citation>
    <scope>NUCLEOTIDE SEQUENCE [LARGE SCALE GENOMIC DNA]</scope>
    <source>
        <strain evidence="2 3">SCRP249</strain>
    </source>
</reference>
<dbReference type="Proteomes" id="UP000429607">
    <property type="component" value="Unassembled WGS sequence"/>
</dbReference>
<feature type="transmembrane region" description="Helical" evidence="1">
    <location>
        <begin position="124"/>
        <end position="144"/>
    </location>
</feature>
<feature type="transmembrane region" description="Helical" evidence="1">
    <location>
        <begin position="7"/>
        <end position="28"/>
    </location>
</feature>
<organism evidence="2 3">
    <name type="scientific">Phytophthora rubi</name>
    <dbReference type="NCBI Taxonomy" id="129364"/>
    <lineage>
        <taxon>Eukaryota</taxon>
        <taxon>Sar</taxon>
        <taxon>Stramenopiles</taxon>
        <taxon>Oomycota</taxon>
        <taxon>Peronosporomycetes</taxon>
        <taxon>Peronosporales</taxon>
        <taxon>Peronosporaceae</taxon>
        <taxon>Phytophthora</taxon>
    </lineage>
</organism>
<feature type="non-terminal residue" evidence="2">
    <location>
        <position position="1"/>
    </location>
</feature>
<evidence type="ECO:0000313" key="3">
    <source>
        <dbReference type="Proteomes" id="UP000429607"/>
    </source>
</evidence>
<keyword evidence="1" id="KW-0472">Membrane</keyword>
<comment type="caution">
    <text evidence="2">The sequence shown here is derived from an EMBL/GenBank/DDBJ whole genome shotgun (WGS) entry which is preliminary data.</text>
</comment>
<dbReference type="AlphaFoldDB" id="A0A6A3G5M1"/>
<name>A0A6A3G5M1_9STRA</name>
<accession>A0A6A3G5M1</accession>
<dbReference type="EMBL" id="QXFV01011819">
    <property type="protein sequence ID" value="KAE8952273.1"/>
    <property type="molecule type" value="Genomic_DNA"/>
</dbReference>
<protein>
    <submittedName>
        <fullName evidence="2">Uncharacterized protein</fullName>
    </submittedName>
</protein>
<keyword evidence="1" id="KW-1133">Transmembrane helix</keyword>